<accession>A0ABV6JTG3</accession>
<dbReference type="InterPro" id="IPR040190">
    <property type="entry name" value="MURQ/GCKR"/>
</dbReference>
<dbReference type="PROSITE" id="PS51464">
    <property type="entry name" value="SIS"/>
    <property type="match status" value="1"/>
</dbReference>
<dbReference type="InterPro" id="IPR001347">
    <property type="entry name" value="SIS_dom"/>
</dbReference>
<keyword evidence="2" id="KW-0119">Carbohydrate metabolism</keyword>
<evidence type="ECO:0000256" key="2">
    <source>
        <dbReference type="ARBA" id="ARBA00023277"/>
    </source>
</evidence>
<dbReference type="Gene3D" id="1.10.8.1080">
    <property type="match status" value="1"/>
</dbReference>
<sequence>MVQQPAPASPAAPATEASLRRYRDAEDWPRDEALAAMLENQIGAFVAVRAALPAIGAAVAEAAARLGEHGRLIYCGAGASGRLAAQDGVELYPTFGWPLERLHFLMAGGEPALVRAVEGAEDDAEAGRREILALRPTPADVVLSVAASGTTRYTRAVQVAAREAGAVTVGFSNNPAAPLLAEAEFPVALETGPEFLAGSTRMSAGTAQKIALNLFSTRLMTELGRVYRGLMVNVVATNAKLVERSKRIIAALAEAPLEDAAAAWEASGGDIPRAVLMIDGFGRDEAAARLRAAGNNLRRAREAAAAERGAVGRDGG</sequence>
<dbReference type="Proteomes" id="UP001589865">
    <property type="component" value="Unassembled WGS sequence"/>
</dbReference>
<organism evidence="5 6">
    <name type="scientific">Roseomonas elaeocarpi</name>
    <dbReference type="NCBI Taxonomy" id="907779"/>
    <lineage>
        <taxon>Bacteria</taxon>
        <taxon>Pseudomonadati</taxon>
        <taxon>Pseudomonadota</taxon>
        <taxon>Alphaproteobacteria</taxon>
        <taxon>Acetobacterales</taxon>
        <taxon>Roseomonadaceae</taxon>
        <taxon>Roseomonas</taxon>
    </lineage>
</organism>
<dbReference type="EMBL" id="JBHLUN010000004">
    <property type="protein sequence ID" value="MFC0407611.1"/>
    <property type="molecule type" value="Genomic_DNA"/>
</dbReference>
<evidence type="ECO:0000256" key="3">
    <source>
        <dbReference type="SAM" id="MobiDB-lite"/>
    </source>
</evidence>
<keyword evidence="6" id="KW-1185">Reference proteome</keyword>
<dbReference type="SUPFAM" id="SSF53697">
    <property type="entry name" value="SIS domain"/>
    <property type="match status" value="1"/>
</dbReference>
<feature type="compositionally biased region" description="Low complexity" evidence="3">
    <location>
        <begin position="1"/>
        <end position="14"/>
    </location>
</feature>
<comment type="caution">
    <text evidence="5">The sequence shown here is derived from an EMBL/GenBank/DDBJ whole genome shotgun (WGS) entry which is preliminary data.</text>
</comment>
<gene>
    <name evidence="5" type="ORF">ACFFGY_05080</name>
</gene>
<dbReference type="RefSeq" id="WP_377043331.1">
    <property type="nucleotide sequence ID" value="NZ_JBHLUN010000004.1"/>
</dbReference>
<dbReference type="PANTHER" id="PTHR10088:SF4">
    <property type="entry name" value="GLUCOKINASE REGULATORY PROTEIN"/>
    <property type="match status" value="1"/>
</dbReference>
<dbReference type="InterPro" id="IPR005488">
    <property type="entry name" value="Etherase_MurQ"/>
</dbReference>
<dbReference type="Pfam" id="PF22645">
    <property type="entry name" value="GKRP_SIS_N"/>
    <property type="match status" value="1"/>
</dbReference>
<dbReference type="NCBIfam" id="NF003915">
    <property type="entry name" value="PRK05441.1"/>
    <property type="match status" value="1"/>
</dbReference>
<feature type="domain" description="SIS" evidence="4">
    <location>
        <begin position="62"/>
        <end position="225"/>
    </location>
</feature>
<evidence type="ECO:0000256" key="1">
    <source>
        <dbReference type="ARBA" id="ARBA00023239"/>
    </source>
</evidence>
<evidence type="ECO:0000259" key="4">
    <source>
        <dbReference type="PROSITE" id="PS51464"/>
    </source>
</evidence>
<dbReference type="InterPro" id="IPR046348">
    <property type="entry name" value="SIS_dom_sf"/>
</dbReference>
<evidence type="ECO:0000313" key="5">
    <source>
        <dbReference type="EMBL" id="MFC0407611.1"/>
    </source>
</evidence>
<name>A0ABV6JTG3_9PROT</name>
<dbReference type="PANTHER" id="PTHR10088">
    <property type="entry name" value="GLUCOKINASE REGULATORY PROTEIN"/>
    <property type="match status" value="1"/>
</dbReference>
<evidence type="ECO:0000313" key="6">
    <source>
        <dbReference type="Proteomes" id="UP001589865"/>
    </source>
</evidence>
<dbReference type="Gene3D" id="3.40.50.10490">
    <property type="entry name" value="Glucose-6-phosphate isomerase like protein, domain 1"/>
    <property type="match status" value="1"/>
</dbReference>
<dbReference type="CDD" id="cd05007">
    <property type="entry name" value="SIS_Etherase"/>
    <property type="match status" value="1"/>
</dbReference>
<protein>
    <submittedName>
        <fullName evidence="5">N-acetylmuramic acid 6-phosphate etherase</fullName>
    </submittedName>
</protein>
<keyword evidence="1" id="KW-0456">Lyase</keyword>
<reference evidence="5 6" key="1">
    <citation type="submission" date="2024-09" db="EMBL/GenBank/DDBJ databases">
        <authorList>
            <person name="Sun Q."/>
            <person name="Mori K."/>
        </authorList>
    </citation>
    <scope>NUCLEOTIDE SEQUENCE [LARGE SCALE GENOMIC DNA]</scope>
    <source>
        <strain evidence="5 6">TBRC 5777</strain>
    </source>
</reference>
<proteinExistence type="predicted"/>
<feature type="region of interest" description="Disordered" evidence="3">
    <location>
        <begin position="1"/>
        <end position="20"/>
    </location>
</feature>